<dbReference type="Pfam" id="PF04444">
    <property type="entry name" value="Dioxygenase_N"/>
    <property type="match status" value="1"/>
</dbReference>
<comment type="similarity">
    <text evidence="2">Belongs to the intradiol ring-cleavage dioxygenase family.</text>
</comment>
<keyword evidence="4 9" id="KW-0223">Dioxygenase</keyword>
<dbReference type="OMA" id="NCRGKIF"/>
<dbReference type="Proteomes" id="UP000249829">
    <property type="component" value="Unassembled WGS sequence"/>
</dbReference>
<proteinExistence type="inferred from homology"/>
<evidence type="ECO:0000313" key="9">
    <source>
        <dbReference type="EMBL" id="PYI19644.1"/>
    </source>
</evidence>
<evidence type="ECO:0000256" key="2">
    <source>
        <dbReference type="ARBA" id="ARBA00007825"/>
    </source>
</evidence>
<keyword evidence="10" id="KW-1185">Reference proteome</keyword>
<dbReference type="AlphaFoldDB" id="A0A2V5HCU0"/>
<keyword evidence="3" id="KW-0479">Metal-binding</keyword>
<dbReference type="InterPro" id="IPR050770">
    <property type="entry name" value="Intradiol_RC_Dioxygenase"/>
</dbReference>
<sequence length="346" mass="38935">MSKQDLNGAPPVEGLSDRTRAKWAAASTPEEIAANLPPMLDLTIENITENVMKINSMCDNPRLRYLILRLIQAAHDYVRDVGLQFDEWEQAWQFLTKVGQISTDVRHEFVLLSDILGISALVDALSYPAVPGATESSVLGPFHDEEAHSFQYGESIFTEGTPGEPTIVRGWIKDTDGNNIPKALIDVWETDGNGVYDLEYDGNADPNCRGKIFSDEKGHFLFVCVKPVAYPISNDGPVGELLRKLKRHWFRPAHMHFMIEHPAYTKLITALYSRDSNFVESDTVFGVKKSLIVDYNWCEDLDLAKEHNVTPITKTIDGKESTGFWLLEQDFVLVKKSPPPPRKTED</sequence>
<reference evidence="9 10" key="1">
    <citation type="submission" date="2018-02" db="EMBL/GenBank/DDBJ databases">
        <title>The genomes of Aspergillus section Nigri reveals drivers in fungal speciation.</title>
        <authorList>
            <consortium name="DOE Joint Genome Institute"/>
            <person name="Vesth T.C."/>
            <person name="Nybo J."/>
            <person name="Theobald S."/>
            <person name="Brandl J."/>
            <person name="Frisvad J.C."/>
            <person name="Nielsen K.F."/>
            <person name="Lyhne E.K."/>
            <person name="Kogle M.E."/>
            <person name="Kuo A."/>
            <person name="Riley R."/>
            <person name="Clum A."/>
            <person name="Nolan M."/>
            <person name="Lipzen A."/>
            <person name="Salamov A."/>
            <person name="Henrissat B."/>
            <person name="Wiebenga A."/>
            <person name="De vries R.P."/>
            <person name="Grigoriev I.V."/>
            <person name="Mortensen U.H."/>
            <person name="Andersen M.R."/>
            <person name="Baker S.E."/>
        </authorList>
    </citation>
    <scope>NUCLEOTIDE SEQUENCE [LARGE SCALE GENOMIC DNA]</scope>
    <source>
        <strain evidence="9 10">CBS 115571</strain>
    </source>
</reference>
<organism evidence="9 10">
    <name type="scientific">Aspergillus violaceofuscus (strain CBS 115571)</name>
    <dbReference type="NCBI Taxonomy" id="1450538"/>
    <lineage>
        <taxon>Eukaryota</taxon>
        <taxon>Fungi</taxon>
        <taxon>Dikarya</taxon>
        <taxon>Ascomycota</taxon>
        <taxon>Pezizomycotina</taxon>
        <taxon>Eurotiomycetes</taxon>
        <taxon>Eurotiomycetidae</taxon>
        <taxon>Eurotiales</taxon>
        <taxon>Aspergillaceae</taxon>
        <taxon>Aspergillus</taxon>
    </lineage>
</organism>
<dbReference type="Pfam" id="PF00775">
    <property type="entry name" value="Dioxygenase_C"/>
    <property type="match status" value="1"/>
</dbReference>
<dbReference type="PANTHER" id="PTHR33711">
    <property type="entry name" value="DIOXYGENASE, PUTATIVE (AFU_ORTHOLOGUE AFUA_2G02910)-RELATED"/>
    <property type="match status" value="1"/>
</dbReference>
<keyword evidence="6" id="KW-0408">Iron</keyword>
<feature type="region of interest" description="Disordered" evidence="7">
    <location>
        <begin position="1"/>
        <end position="20"/>
    </location>
</feature>
<dbReference type="SUPFAM" id="SSF49482">
    <property type="entry name" value="Aromatic compound dioxygenase"/>
    <property type="match status" value="1"/>
</dbReference>
<comment type="cofactor">
    <cofactor evidence="1">
        <name>Fe(3+)</name>
        <dbReference type="ChEBI" id="CHEBI:29034"/>
    </cofactor>
</comment>
<dbReference type="GO" id="GO:0009712">
    <property type="term" value="P:catechol-containing compound metabolic process"/>
    <property type="evidence" value="ECO:0007669"/>
    <property type="project" value="InterPro"/>
</dbReference>
<evidence type="ECO:0000256" key="4">
    <source>
        <dbReference type="ARBA" id="ARBA00022964"/>
    </source>
</evidence>
<dbReference type="PROSITE" id="PS00083">
    <property type="entry name" value="INTRADIOL_DIOXYGENAS"/>
    <property type="match status" value="1"/>
</dbReference>
<evidence type="ECO:0000256" key="5">
    <source>
        <dbReference type="ARBA" id="ARBA00023002"/>
    </source>
</evidence>
<dbReference type="GO" id="GO:0008199">
    <property type="term" value="F:ferric iron binding"/>
    <property type="evidence" value="ECO:0007669"/>
    <property type="project" value="InterPro"/>
</dbReference>
<dbReference type="InterPro" id="IPR015889">
    <property type="entry name" value="Intradiol_dOase_core"/>
</dbReference>
<dbReference type="InterPro" id="IPR007535">
    <property type="entry name" value="Catechol_dOase_N"/>
</dbReference>
<dbReference type="STRING" id="1450538.A0A2V5HCU0"/>
<name>A0A2V5HCU0_ASPV1</name>
<dbReference type="InterPro" id="IPR000627">
    <property type="entry name" value="Intradiol_dOase_C"/>
</dbReference>
<dbReference type="GO" id="GO:0018576">
    <property type="term" value="F:catechol 1,2-dioxygenase activity"/>
    <property type="evidence" value="ECO:0007669"/>
    <property type="project" value="InterPro"/>
</dbReference>
<protein>
    <submittedName>
        <fullName evidence="9">Aromatic compound dioxygenase</fullName>
    </submittedName>
</protein>
<evidence type="ECO:0000256" key="7">
    <source>
        <dbReference type="SAM" id="MobiDB-lite"/>
    </source>
</evidence>
<evidence type="ECO:0000259" key="8">
    <source>
        <dbReference type="PROSITE" id="PS00083"/>
    </source>
</evidence>
<keyword evidence="5" id="KW-0560">Oxidoreductase</keyword>
<gene>
    <name evidence="9" type="ORF">BO99DRAFT_432334</name>
</gene>
<accession>A0A2V5HCU0</accession>
<dbReference type="EMBL" id="KZ825132">
    <property type="protein sequence ID" value="PYI19644.1"/>
    <property type="molecule type" value="Genomic_DNA"/>
</dbReference>
<evidence type="ECO:0000313" key="10">
    <source>
        <dbReference type="Proteomes" id="UP000249829"/>
    </source>
</evidence>
<feature type="domain" description="Intradiol ring-cleavage dioxygenases" evidence="8">
    <location>
        <begin position="168"/>
        <end position="196"/>
    </location>
</feature>
<evidence type="ECO:0000256" key="1">
    <source>
        <dbReference type="ARBA" id="ARBA00001965"/>
    </source>
</evidence>
<evidence type="ECO:0000256" key="6">
    <source>
        <dbReference type="ARBA" id="ARBA00023004"/>
    </source>
</evidence>
<evidence type="ECO:0000256" key="3">
    <source>
        <dbReference type="ARBA" id="ARBA00022723"/>
    </source>
</evidence>
<dbReference type="PANTHER" id="PTHR33711:SF7">
    <property type="entry name" value="INTRADIOL RING-CLEAVAGE DIOXYGENASES DOMAIN-CONTAINING PROTEIN-RELATED"/>
    <property type="match status" value="1"/>
</dbReference>
<dbReference type="Gene3D" id="2.60.130.10">
    <property type="entry name" value="Aromatic compound dioxygenase"/>
    <property type="match status" value="1"/>
</dbReference>